<comment type="caution">
    <text evidence="1">The sequence shown here is derived from an EMBL/GenBank/DDBJ whole genome shotgun (WGS) entry which is preliminary data.</text>
</comment>
<name>A0A0F9CTR4_9ZZZZ</name>
<dbReference type="EMBL" id="LAZR01034615">
    <property type="protein sequence ID" value="KKL44826.1"/>
    <property type="molecule type" value="Genomic_DNA"/>
</dbReference>
<proteinExistence type="predicted"/>
<feature type="non-terminal residue" evidence="1">
    <location>
        <position position="1"/>
    </location>
</feature>
<reference evidence="1" key="1">
    <citation type="journal article" date="2015" name="Nature">
        <title>Complex archaea that bridge the gap between prokaryotes and eukaryotes.</title>
        <authorList>
            <person name="Spang A."/>
            <person name="Saw J.H."/>
            <person name="Jorgensen S.L."/>
            <person name="Zaremba-Niedzwiedzka K."/>
            <person name="Martijn J."/>
            <person name="Lind A.E."/>
            <person name="van Eijk R."/>
            <person name="Schleper C."/>
            <person name="Guy L."/>
            <person name="Ettema T.J."/>
        </authorList>
    </citation>
    <scope>NUCLEOTIDE SEQUENCE</scope>
</reference>
<dbReference type="AlphaFoldDB" id="A0A0F9CTR4"/>
<accession>A0A0F9CTR4</accession>
<gene>
    <name evidence="1" type="ORF">LCGC14_2361800</name>
</gene>
<sequence length="550" mass="64170">YITIVPKSSDIEYDSYKFTYDPSEKDKILDTANVDNWDVIGQTGLDVYPNLDAFYFTDLKSSTFDNFICYASQIASYLGENDKLRFDLESEFDNNGDFDLLLDNIRDNEFLTLFIDANIQNYDSLESLKINLLNNAEGIISTETVSIEDLVMYEFEINIDISSGMNSLRYVELEPIFRQDDIYNNDNVIGDVEFEFLEWNEELTFFDEDGNKFMKIPLQKTLKNDTTPIAYLFSDELQYLDLPAGLDFSYEVKQNEYTTLDEYTLNIPNTYLNPDNPTEEIEFKDGDTIVLRYNTPVKKGIGIGIGKMYFQDKPHGYTSQMPTSELLLVDISDYEDYTTYTDPYYYSIPLELTPFDTEFSNSFKDIKIDFDLLDGQIDPQYIVDNMVKFTDMILSIPYPNYELTIGELIVQSVSSEPIELTEYLDEQIWQFTELEKFTSDDDPSDDTYTLQRTNDPLFWGEDKWLDYVMISDENYNYYGAAIQSSEVDHQLHYVSASDYFVWNNNFDQFQEYYGSQIQLPLIVDSNTELFFAYTTSTSWQTPILLEIQNI</sequence>
<protein>
    <submittedName>
        <fullName evidence="1">Uncharacterized protein</fullName>
    </submittedName>
</protein>
<feature type="non-terminal residue" evidence="1">
    <location>
        <position position="550"/>
    </location>
</feature>
<organism evidence="1">
    <name type="scientific">marine sediment metagenome</name>
    <dbReference type="NCBI Taxonomy" id="412755"/>
    <lineage>
        <taxon>unclassified sequences</taxon>
        <taxon>metagenomes</taxon>
        <taxon>ecological metagenomes</taxon>
    </lineage>
</organism>
<evidence type="ECO:0000313" key="1">
    <source>
        <dbReference type="EMBL" id="KKL44826.1"/>
    </source>
</evidence>